<evidence type="ECO:0000313" key="8">
    <source>
        <dbReference type="EMBL" id="AYE34389.1"/>
    </source>
</evidence>
<name>A0A9N7JLV8_CLOSE</name>
<feature type="binding site" evidence="7">
    <location>
        <begin position="187"/>
        <end position="188"/>
    </location>
    <ligand>
        <name>substrate</name>
    </ligand>
</feature>
<proteinExistence type="inferred from homology"/>
<feature type="active site" description="Proton donor/acceptor" evidence="7">
    <location>
        <position position="75"/>
    </location>
</feature>
<feature type="active site" description="Proton donor/acceptor" evidence="7">
    <location>
        <position position="186"/>
    </location>
</feature>
<evidence type="ECO:0000256" key="1">
    <source>
        <dbReference type="ARBA" id="ARBA00001602"/>
    </source>
</evidence>
<evidence type="ECO:0000256" key="2">
    <source>
        <dbReference type="ARBA" id="ARBA00013090"/>
    </source>
</evidence>
<evidence type="ECO:0000256" key="7">
    <source>
        <dbReference type="HAMAP-Rule" id="MF_00258"/>
    </source>
</evidence>
<dbReference type="InterPro" id="IPR015942">
    <property type="entry name" value="Asp/Glu/hydantoin_racemase"/>
</dbReference>
<feature type="binding site" evidence="7">
    <location>
        <begin position="76"/>
        <end position="77"/>
    </location>
    <ligand>
        <name>substrate</name>
    </ligand>
</feature>
<evidence type="ECO:0000256" key="4">
    <source>
        <dbReference type="ARBA" id="ARBA00022984"/>
    </source>
</evidence>
<reference evidence="9" key="2">
    <citation type="submission" date="2022-06" db="EMBL/GenBank/DDBJ databases">
        <authorList>
            <person name="Holder M.E."/>
            <person name="Ajami N.J."/>
            <person name="Petrosino J.F."/>
        </authorList>
    </citation>
    <scope>NUCLEOTIDE SEQUENCE</scope>
    <source>
        <strain evidence="9">RMA 8861</strain>
    </source>
</reference>
<organism evidence="8 10">
    <name type="scientific">Clostridium septicum</name>
    <dbReference type="NCBI Taxonomy" id="1504"/>
    <lineage>
        <taxon>Bacteria</taxon>
        <taxon>Bacillati</taxon>
        <taxon>Bacillota</taxon>
        <taxon>Clostridia</taxon>
        <taxon>Eubacteriales</taxon>
        <taxon>Clostridiaceae</taxon>
        <taxon>Clostridium</taxon>
    </lineage>
</organism>
<dbReference type="GO" id="GO:0071555">
    <property type="term" value="P:cell wall organization"/>
    <property type="evidence" value="ECO:0007669"/>
    <property type="project" value="UniProtKB-KW"/>
</dbReference>
<dbReference type="GeneID" id="303560632"/>
<evidence type="ECO:0000256" key="5">
    <source>
        <dbReference type="ARBA" id="ARBA00023235"/>
    </source>
</evidence>
<keyword evidence="6 7" id="KW-0961">Cell wall biogenesis/degradation</keyword>
<dbReference type="NCBIfam" id="TIGR00067">
    <property type="entry name" value="glut_race"/>
    <property type="match status" value="1"/>
</dbReference>
<dbReference type="InterPro" id="IPR001920">
    <property type="entry name" value="Asp/Glu_race"/>
</dbReference>
<dbReference type="KEGG" id="csep:CP523_08095"/>
<comment type="similarity">
    <text evidence="7">Belongs to the aspartate/glutamate racemases family.</text>
</comment>
<gene>
    <name evidence="7 9" type="primary">murI</name>
    <name evidence="8" type="ORF">CP523_08095</name>
    <name evidence="9" type="ORF">NH397_00430</name>
</gene>
<dbReference type="EMBL" id="CP099799">
    <property type="protein sequence ID" value="USS00982.1"/>
    <property type="molecule type" value="Genomic_DNA"/>
</dbReference>
<keyword evidence="3 7" id="KW-0133">Cell shape</keyword>
<dbReference type="InterPro" id="IPR004391">
    <property type="entry name" value="Glu_race"/>
</dbReference>
<sequence length="258" mass="28716">MEKRNMPIGFFDSGVGGLSVMREALKIMPNEDYIYFGDSKNAPYGTKSVKEVRDLTFKAVEFLLSKGAKGIVVACNTATSAAVAELRKVYPELPLVGIEPAIKPAVELKKEGSILIMATPMTLREKKFNLLMDKYREKANIVPVPCAGLMEFIERGILDGEELEIYLTEKLNEYRIPKISSIVLGCTHYPFISKTLSKIVGDDITIIDGGLGTAKEIRRRLEEKRLLTDSKEKGKIQIFNSLECDDAINLSKHLIEIG</sequence>
<dbReference type="FunFam" id="3.40.50.1860:FF:000001">
    <property type="entry name" value="Glutamate racemase"/>
    <property type="match status" value="1"/>
</dbReference>
<dbReference type="EC" id="5.1.1.3" evidence="2 7"/>
<reference evidence="8 10" key="1">
    <citation type="submission" date="2017-09" db="EMBL/GenBank/DDBJ databases">
        <authorList>
            <person name="Thomas P."/>
            <person name="Seyboldt C."/>
        </authorList>
    </citation>
    <scope>NUCLEOTIDE SEQUENCE [LARGE SCALE GENOMIC DNA]</scope>
    <source>
        <strain evidence="8 10">DSM 7534</strain>
    </source>
</reference>
<dbReference type="RefSeq" id="WP_066675959.1">
    <property type="nucleotide sequence ID" value="NZ_CABMIZ010000012.1"/>
</dbReference>
<dbReference type="GO" id="GO:0009252">
    <property type="term" value="P:peptidoglycan biosynthetic process"/>
    <property type="evidence" value="ECO:0007669"/>
    <property type="project" value="UniProtKB-UniRule"/>
</dbReference>
<dbReference type="Gene3D" id="3.40.50.1860">
    <property type="match status" value="2"/>
</dbReference>
<dbReference type="InterPro" id="IPR033134">
    <property type="entry name" value="Asp/Glu_racemase_AS_2"/>
</dbReference>
<comment type="catalytic activity">
    <reaction evidence="1 7">
        <text>L-glutamate = D-glutamate</text>
        <dbReference type="Rhea" id="RHEA:12813"/>
        <dbReference type="ChEBI" id="CHEBI:29985"/>
        <dbReference type="ChEBI" id="CHEBI:29986"/>
        <dbReference type="EC" id="5.1.1.3"/>
    </reaction>
</comment>
<dbReference type="Proteomes" id="UP000280586">
    <property type="component" value="Chromosome"/>
</dbReference>
<dbReference type="PROSITE" id="PS00923">
    <property type="entry name" value="ASP_GLU_RACEMASE_1"/>
    <property type="match status" value="1"/>
</dbReference>
<keyword evidence="5 7" id="KW-0413">Isomerase</keyword>
<keyword evidence="11" id="KW-1185">Reference proteome</keyword>
<feature type="binding site" evidence="7">
    <location>
        <begin position="44"/>
        <end position="45"/>
    </location>
    <ligand>
        <name>substrate</name>
    </ligand>
</feature>
<accession>A0A9N7JLV8</accession>
<dbReference type="AlphaFoldDB" id="A0A9N7JLV8"/>
<keyword evidence="4 7" id="KW-0573">Peptidoglycan synthesis</keyword>
<feature type="binding site" evidence="7">
    <location>
        <begin position="12"/>
        <end position="13"/>
    </location>
    <ligand>
        <name>substrate</name>
    </ligand>
</feature>
<dbReference type="HAMAP" id="MF_00258">
    <property type="entry name" value="Glu_racemase"/>
    <property type="match status" value="1"/>
</dbReference>
<dbReference type="Pfam" id="PF01177">
    <property type="entry name" value="Asp_Glu_race"/>
    <property type="match status" value="1"/>
</dbReference>
<dbReference type="GO" id="GO:0008881">
    <property type="term" value="F:glutamate racemase activity"/>
    <property type="evidence" value="ECO:0007669"/>
    <property type="project" value="UniProtKB-UniRule"/>
</dbReference>
<dbReference type="EMBL" id="CP023671">
    <property type="protein sequence ID" value="AYE34389.1"/>
    <property type="molecule type" value="Genomic_DNA"/>
</dbReference>
<evidence type="ECO:0000313" key="11">
    <source>
        <dbReference type="Proteomes" id="UP001055437"/>
    </source>
</evidence>
<protein>
    <recommendedName>
        <fullName evidence="2 7">Glutamate racemase</fullName>
        <ecNumber evidence="2 7">5.1.1.3</ecNumber>
    </recommendedName>
</protein>
<dbReference type="PROSITE" id="PS00924">
    <property type="entry name" value="ASP_GLU_RACEMASE_2"/>
    <property type="match status" value="1"/>
</dbReference>
<comment type="pathway">
    <text evidence="7">Cell wall biogenesis; peptidoglycan biosynthesis.</text>
</comment>
<dbReference type="SUPFAM" id="SSF53681">
    <property type="entry name" value="Aspartate/glutamate racemase"/>
    <property type="match status" value="2"/>
</dbReference>
<dbReference type="OrthoDB" id="9801055at2"/>
<evidence type="ECO:0000256" key="3">
    <source>
        <dbReference type="ARBA" id="ARBA00022960"/>
    </source>
</evidence>
<dbReference type="GO" id="GO:0008360">
    <property type="term" value="P:regulation of cell shape"/>
    <property type="evidence" value="ECO:0007669"/>
    <property type="project" value="UniProtKB-KW"/>
</dbReference>
<evidence type="ECO:0000313" key="10">
    <source>
        <dbReference type="Proteomes" id="UP000280586"/>
    </source>
</evidence>
<evidence type="ECO:0000256" key="6">
    <source>
        <dbReference type="ARBA" id="ARBA00023316"/>
    </source>
</evidence>
<evidence type="ECO:0000313" key="9">
    <source>
        <dbReference type="EMBL" id="USS00982.1"/>
    </source>
</evidence>
<dbReference type="InterPro" id="IPR018187">
    <property type="entry name" value="Asp/Glu_racemase_AS_1"/>
</dbReference>
<comment type="function">
    <text evidence="7">Provides the (R)-glutamate required for cell wall biosynthesis.</text>
</comment>
<dbReference type="PANTHER" id="PTHR21198">
    <property type="entry name" value="GLUTAMATE RACEMASE"/>
    <property type="match status" value="1"/>
</dbReference>
<dbReference type="Proteomes" id="UP001055437">
    <property type="component" value="Chromosome"/>
</dbReference>
<dbReference type="PANTHER" id="PTHR21198:SF3">
    <property type="entry name" value="GLUTAMATE RACEMASE"/>
    <property type="match status" value="1"/>
</dbReference>